<evidence type="ECO:0000259" key="15">
    <source>
        <dbReference type="Pfam" id="PF11838"/>
    </source>
</evidence>
<feature type="domain" description="Aminopeptidase N-like N-terminal" evidence="16">
    <location>
        <begin position="52"/>
        <end position="170"/>
    </location>
</feature>
<dbReference type="InterPro" id="IPR024571">
    <property type="entry name" value="ERAP1-like_C_dom"/>
</dbReference>
<evidence type="ECO:0000256" key="11">
    <source>
        <dbReference type="PIRSR" id="PIRSR634016-3"/>
    </source>
</evidence>
<evidence type="ECO:0000313" key="17">
    <source>
        <dbReference type="EMBL" id="KAG5537936.1"/>
    </source>
</evidence>
<dbReference type="InterPro" id="IPR042097">
    <property type="entry name" value="Aminopeptidase_N-like_N_sf"/>
</dbReference>
<dbReference type="FunFam" id="1.25.50.20:FF:000002">
    <property type="entry name" value="Aminopeptidase"/>
    <property type="match status" value="1"/>
</dbReference>
<evidence type="ECO:0000256" key="5">
    <source>
        <dbReference type="ARBA" id="ARBA00022723"/>
    </source>
</evidence>
<feature type="site" description="Transition state stabilizer" evidence="12">
    <location>
        <position position="375"/>
    </location>
</feature>
<comment type="cofactor">
    <cofactor evidence="11 13">
        <name>Zn(2+)</name>
        <dbReference type="ChEBI" id="CHEBI:29105"/>
    </cofactor>
    <text evidence="11 13">Binds 1 zinc ion per subunit.</text>
</comment>
<dbReference type="InterPro" id="IPR001930">
    <property type="entry name" value="Peptidase_M1"/>
</dbReference>
<evidence type="ECO:0000313" key="18">
    <source>
        <dbReference type="Proteomes" id="UP000823749"/>
    </source>
</evidence>
<dbReference type="Proteomes" id="UP000823749">
    <property type="component" value="Chromosome 8"/>
</dbReference>
<evidence type="ECO:0000256" key="9">
    <source>
        <dbReference type="ARBA" id="ARBA00023049"/>
    </source>
</evidence>
<keyword evidence="8" id="KW-0256">Endoplasmic reticulum</keyword>
<dbReference type="EMBL" id="JACTNZ010000008">
    <property type="protein sequence ID" value="KAG5537936.1"/>
    <property type="molecule type" value="Genomic_DNA"/>
</dbReference>
<evidence type="ECO:0000256" key="2">
    <source>
        <dbReference type="ARBA" id="ARBA00010136"/>
    </source>
</evidence>
<evidence type="ECO:0000256" key="1">
    <source>
        <dbReference type="ARBA" id="ARBA00004174"/>
    </source>
</evidence>
<comment type="subcellular location">
    <subcellularLocation>
        <location evidence="1">Microsome membrane</location>
        <topology evidence="1">Peripheral membrane protein</topology>
    </subcellularLocation>
</comment>
<feature type="active site" description="Proton acceptor" evidence="10">
    <location>
        <position position="291"/>
    </location>
</feature>
<keyword evidence="4 13" id="KW-0645">Protease</keyword>
<feature type="binding site" evidence="11">
    <location>
        <position position="313"/>
    </location>
    <ligand>
        <name>Zn(2+)</name>
        <dbReference type="ChEBI" id="CHEBI:29105"/>
        <note>catalytic</note>
    </ligand>
</feature>
<dbReference type="Pfam" id="PF11838">
    <property type="entry name" value="ERAP1_C"/>
    <property type="match status" value="1"/>
</dbReference>
<dbReference type="GO" id="GO:0006508">
    <property type="term" value="P:proteolysis"/>
    <property type="evidence" value="ECO:0007669"/>
    <property type="project" value="UniProtKB-KW"/>
</dbReference>
<dbReference type="GO" id="GO:0005737">
    <property type="term" value="C:cytoplasm"/>
    <property type="evidence" value="ECO:0007669"/>
    <property type="project" value="TreeGrafter"/>
</dbReference>
<dbReference type="Pfam" id="PF01433">
    <property type="entry name" value="Peptidase_M1"/>
    <property type="match status" value="1"/>
</dbReference>
<dbReference type="FunFam" id="1.10.390.10:FF:000001">
    <property type="entry name" value="Aminopeptidase"/>
    <property type="match status" value="1"/>
</dbReference>
<feature type="domain" description="Peptidase M1 membrane alanine aminopeptidase" evidence="14">
    <location>
        <begin position="205"/>
        <end position="395"/>
    </location>
</feature>
<dbReference type="PANTHER" id="PTHR11533:SF274">
    <property type="entry name" value="AMINOPEPTIDASE"/>
    <property type="match status" value="1"/>
</dbReference>
<dbReference type="CDD" id="cd09601">
    <property type="entry name" value="M1_APN-Q_like"/>
    <property type="match status" value="1"/>
</dbReference>
<keyword evidence="18" id="KW-1185">Reference proteome</keyword>
<dbReference type="SUPFAM" id="SSF55486">
    <property type="entry name" value="Metalloproteases ('zincins'), catalytic domain"/>
    <property type="match status" value="1"/>
</dbReference>
<dbReference type="PANTHER" id="PTHR11533">
    <property type="entry name" value="PROTEASE M1 ZINC METALLOPROTEASE"/>
    <property type="match status" value="1"/>
</dbReference>
<dbReference type="EC" id="3.4.11.-" evidence="13"/>
<dbReference type="Gene3D" id="2.60.40.1910">
    <property type="match status" value="1"/>
</dbReference>
<accession>A0AAV6J9S8</accession>
<feature type="binding site" evidence="11">
    <location>
        <position position="294"/>
    </location>
    <ligand>
        <name>Zn(2+)</name>
        <dbReference type="ChEBI" id="CHEBI:29105"/>
        <note>catalytic</note>
    </ligand>
</feature>
<dbReference type="GO" id="GO:0005615">
    <property type="term" value="C:extracellular space"/>
    <property type="evidence" value="ECO:0007669"/>
    <property type="project" value="TreeGrafter"/>
</dbReference>
<comment type="similarity">
    <text evidence="2 13">Belongs to the peptidase M1 family.</text>
</comment>
<feature type="domain" description="ERAP1-like C-terminal" evidence="15">
    <location>
        <begin position="545"/>
        <end position="863"/>
    </location>
</feature>
<feature type="binding site" evidence="11">
    <location>
        <position position="290"/>
    </location>
    <ligand>
        <name>Zn(2+)</name>
        <dbReference type="ChEBI" id="CHEBI:29105"/>
        <note>catalytic</note>
    </ligand>
</feature>
<evidence type="ECO:0000256" key="7">
    <source>
        <dbReference type="ARBA" id="ARBA00022833"/>
    </source>
</evidence>
<name>A0AAV6J9S8_9ERIC</name>
<evidence type="ECO:0000256" key="13">
    <source>
        <dbReference type="RuleBase" id="RU364040"/>
    </source>
</evidence>
<keyword evidence="3 13" id="KW-0031">Aminopeptidase</keyword>
<dbReference type="GO" id="GO:0043171">
    <property type="term" value="P:peptide catabolic process"/>
    <property type="evidence" value="ECO:0007669"/>
    <property type="project" value="TreeGrafter"/>
</dbReference>
<evidence type="ECO:0000256" key="6">
    <source>
        <dbReference type="ARBA" id="ARBA00022801"/>
    </source>
</evidence>
<dbReference type="AlphaFoldDB" id="A0AAV6J9S8"/>
<dbReference type="GO" id="GO:0042277">
    <property type="term" value="F:peptide binding"/>
    <property type="evidence" value="ECO:0007669"/>
    <property type="project" value="TreeGrafter"/>
</dbReference>
<dbReference type="GO" id="GO:0070006">
    <property type="term" value="F:metalloaminopeptidase activity"/>
    <property type="evidence" value="ECO:0007669"/>
    <property type="project" value="TreeGrafter"/>
</dbReference>
<dbReference type="InterPro" id="IPR034016">
    <property type="entry name" value="M1_APN-typ"/>
</dbReference>
<dbReference type="InterPro" id="IPR045357">
    <property type="entry name" value="Aminopeptidase_N-like_N"/>
</dbReference>
<dbReference type="SUPFAM" id="SSF63737">
    <property type="entry name" value="Leukotriene A4 hydrolase N-terminal domain"/>
    <property type="match status" value="1"/>
</dbReference>
<evidence type="ECO:0000259" key="14">
    <source>
        <dbReference type="Pfam" id="PF01433"/>
    </source>
</evidence>
<dbReference type="Pfam" id="PF17900">
    <property type="entry name" value="Peptidase_M1_N"/>
    <property type="match status" value="1"/>
</dbReference>
<sequence length="889" mass="101348">MEVEEQRIEQFKGQTRLPKFAVPKRYDLTLKPDLSSCTFSGTKLVPSDVVLEGEDEMLILVFDEALRVEDGVLWISFSGVLNEHMRGFYKGTYMDGGVKKNMAVTQFEAVDARRCFPCWDEPALKATFKITMEVPSELTALSNMPVIHEELHGQIKTVSFEESPIMSTYVVAVVIGSFDYIEDSTADGIKVRAYCPVGESDKGRFALNVAVKSLDLFKKYFSMPYTLPKLDMVAVPDFSAGAMENYGLIVYRETEMLLDDMHSAAVNKQRAKERKKLPLSSNNLAIVTTHEVAHQWFGNLVTMEWWTHIWLNEGFATWVSYLATDSLFPEWEIWTQFLDETAGGLRMDALESSHPIEVEIHHARSVLEVFDSISYEKGSAVIRMLMDYLGYDIFQLICGGDEIAELCYLNVLICQKQKSLSSYMKNYAWKNTKTEDLWSILSEESGVQVNALMDTWTKKKGYPVISVKYEDCNLEFEQSQFVYSDMHSDDCWIVPMTMSLGSCNKRNFLLETKHGKLDVSGLYHSCDGNSSSFEKNQEKLSEKFWVKLNIGQTGFYRVKYDHNLTTQLRKAIEYNCLSASDRFGILDDTYALCEACQVSLSSLLSLMNVYRKELDYTVLSRLIEICSSVEKISSDALPSLLNDMKQFFIGLFLFSAEKLGWEPIQGENHMSAMMRERVLMALVNLGHSRTIDEALKRFQAYLDDRNTPLLPVDCRRAAFRAVMRNTNTSNRNGFEALLTIYKEAQAVQEKARVLRCLASCPEPDIVLEVLNFMLSDEVRGQDNTYVLSGISLEGRETAWRWLKENWDLILAKCGADMTLHSFIRNVVTPFSSHEMADEVEAFFASRETASFAMNLKQSIEQVRIKARWVESIKQEESIEELVRGLACIG</sequence>
<dbReference type="InterPro" id="IPR027268">
    <property type="entry name" value="Peptidase_M4/M1_CTD_sf"/>
</dbReference>
<keyword evidence="9 13" id="KW-0482">Metalloprotease</keyword>
<keyword evidence="6 13" id="KW-0378">Hydrolase</keyword>
<keyword evidence="8" id="KW-0492">Microsome</keyword>
<proteinExistence type="inferred from homology"/>
<dbReference type="Gene3D" id="2.60.40.1730">
    <property type="entry name" value="tricorn interacting facor f3 domain"/>
    <property type="match status" value="1"/>
</dbReference>
<dbReference type="InterPro" id="IPR050344">
    <property type="entry name" value="Peptidase_M1_aminopeptidases"/>
</dbReference>
<evidence type="ECO:0000259" key="16">
    <source>
        <dbReference type="Pfam" id="PF17900"/>
    </source>
</evidence>
<gene>
    <name evidence="17" type="ORF">RHGRI_025134</name>
</gene>
<evidence type="ECO:0000256" key="10">
    <source>
        <dbReference type="PIRSR" id="PIRSR634016-1"/>
    </source>
</evidence>
<evidence type="ECO:0000256" key="8">
    <source>
        <dbReference type="ARBA" id="ARBA00022848"/>
    </source>
</evidence>
<evidence type="ECO:0000256" key="12">
    <source>
        <dbReference type="PIRSR" id="PIRSR634016-4"/>
    </source>
</evidence>
<dbReference type="PRINTS" id="PR00756">
    <property type="entry name" value="ALADIPTASE"/>
</dbReference>
<evidence type="ECO:0000256" key="4">
    <source>
        <dbReference type="ARBA" id="ARBA00022670"/>
    </source>
</evidence>
<dbReference type="GO" id="GO:0008270">
    <property type="term" value="F:zinc ion binding"/>
    <property type="evidence" value="ECO:0007669"/>
    <property type="project" value="UniProtKB-UniRule"/>
</dbReference>
<dbReference type="Gene3D" id="1.10.390.10">
    <property type="entry name" value="Neutral Protease Domain 2"/>
    <property type="match status" value="1"/>
</dbReference>
<dbReference type="GO" id="GO:0016020">
    <property type="term" value="C:membrane"/>
    <property type="evidence" value="ECO:0007669"/>
    <property type="project" value="TreeGrafter"/>
</dbReference>
<organism evidence="17 18">
    <name type="scientific">Rhododendron griersonianum</name>
    <dbReference type="NCBI Taxonomy" id="479676"/>
    <lineage>
        <taxon>Eukaryota</taxon>
        <taxon>Viridiplantae</taxon>
        <taxon>Streptophyta</taxon>
        <taxon>Embryophyta</taxon>
        <taxon>Tracheophyta</taxon>
        <taxon>Spermatophyta</taxon>
        <taxon>Magnoliopsida</taxon>
        <taxon>eudicotyledons</taxon>
        <taxon>Gunneridae</taxon>
        <taxon>Pentapetalae</taxon>
        <taxon>asterids</taxon>
        <taxon>Ericales</taxon>
        <taxon>Ericaceae</taxon>
        <taxon>Ericoideae</taxon>
        <taxon>Rhodoreae</taxon>
        <taxon>Rhododendron</taxon>
    </lineage>
</organism>
<reference evidence="17" key="1">
    <citation type="submission" date="2020-08" db="EMBL/GenBank/DDBJ databases">
        <title>Plant Genome Project.</title>
        <authorList>
            <person name="Zhang R.-G."/>
        </authorList>
    </citation>
    <scope>NUCLEOTIDE SEQUENCE</scope>
    <source>
        <strain evidence="17">WSP0</strain>
        <tissue evidence="17">Leaf</tissue>
    </source>
</reference>
<evidence type="ECO:0000256" key="3">
    <source>
        <dbReference type="ARBA" id="ARBA00022438"/>
    </source>
</evidence>
<keyword evidence="5 11" id="KW-0479">Metal-binding</keyword>
<comment type="caution">
    <text evidence="17">The sequence shown here is derived from an EMBL/GenBank/DDBJ whole genome shotgun (WGS) entry which is preliminary data.</text>
</comment>
<keyword evidence="7 11" id="KW-0862">Zinc</keyword>
<dbReference type="Gene3D" id="1.25.50.20">
    <property type="match status" value="1"/>
</dbReference>
<protein>
    <recommendedName>
        <fullName evidence="13">Aminopeptidase</fullName>
        <ecNumber evidence="13">3.4.11.-</ecNumber>
    </recommendedName>
</protein>
<dbReference type="InterPro" id="IPR014782">
    <property type="entry name" value="Peptidase_M1_dom"/>
</dbReference>